<dbReference type="SUPFAM" id="SSF109604">
    <property type="entry name" value="HD-domain/PDEase-like"/>
    <property type="match status" value="1"/>
</dbReference>
<dbReference type="Proteomes" id="UP000007721">
    <property type="component" value="Chromosome"/>
</dbReference>
<dbReference type="eggNOG" id="COG3437">
    <property type="taxonomic scope" value="Bacteria"/>
</dbReference>
<dbReference type="AlphaFoldDB" id="B9M1D8"/>
<evidence type="ECO:0000313" key="2">
    <source>
        <dbReference type="EMBL" id="ACM21020.1"/>
    </source>
</evidence>
<evidence type="ECO:0000259" key="1">
    <source>
        <dbReference type="PROSITE" id="PS51832"/>
    </source>
</evidence>
<dbReference type="EMBL" id="CP001390">
    <property type="protein sequence ID" value="ACM21020.1"/>
    <property type="molecule type" value="Genomic_DNA"/>
</dbReference>
<dbReference type="InterPro" id="IPR037522">
    <property type="entry name" value="HD_GYP_dom"/>
</dbReference>
<keyword evidence="3" id="KW-1185">Reference proteome</keyword>
<protein>
    <submittedName>
        <fullName evidence="2">Cyclic diguanylate phosphodiesterase</fullName>
    </submittedName>
</protein>
<dbReference type="Pfam" id="PF13487">
    <property type="entry name" value="HD_5"/>
    <property type="match status" value="1"/>
</dbReference>
<proteinExistence type="predicted"/>
<accession>B9M1D8</accession>
<evidence type="ECO:0000313" key="3">
    <source>
        <dbReference type="Proteomes" id="UP000007721"/>
    </source>
</evidence>
<dbReference type="SMART" id="SM00471">
    <property type="entry name" value="HDc"/>
    <property type="match status" value="1"/>
</dbReference>
<dbReference type="InterPro" id="IPR003607">
    <property type="entry name" value="HD/PDEase_dom"/>
</dbReference>
<dbReference type="OrthoDB" id="9776250at2"/>
<organism evidence="2 3">
    <name type="scientific">Geotalea daltonii (strain DSM 22248 / JCM 15807 / FRC-32)</name>
    <name type="common">Geobacter daltonii</name>
    <dbReference type="NCBI Taxonomy" id="316067"/>
    <lineage>
        <taxon>Bacteria</taxon>
        <taxon>Pseudomonadati</taxon>
        <taxon>Thermodesulfobacteriota</taxon>
        <taxon>Desulfuromonadia</taxon>
        <taxon>Geobacterales</taxon>
        <taxon>Geobacteraceae</taxon>
        <taxon>Geotalea</taxon>
    </lineage>
</organism>
<gene>
    <name evidence="2" type="ordered locus">Geob_2670</name>
</gene>
<dbReference type="InterPro" id="IPR052020">
    <property type="entry name" value="Cyclic_di-GMP/3'3'-cGAMP_PDE"/>
</dbReference>
<sequence length="397" mass="44040">MSDNLCEMSLQQTLSLLHLTDLALRDICCKRFTRDTLYQEVLGKVLGGKGRRGPASIFLVFQDASGVLQPGRVFHMKDGSLVERSDEIALDPLSGYAVNLLEAQSQEEVVLVNWADSYESIEDFQSYFHPAVKNFISSPIINFIICRISGEVPGAIVAINYPGKATTYDAEVLKSMAVVIGSLQTISDEVQETEKAFRYTIEALARACEAAEEDTGKHIQRVNRYAGALAANMGLPNDFVETVSFSAQMHDVGKIKIPASILLKNGPLDDAETALIRMHPVYGRQILGDSPRLQVARDIAISHHENWDGSGYPNRLAGENIPLAGRIVKLADVYDALRSNRSYKTPLTHQATLSIFRNGDERINPEKHFDPVLLGVFFKIEHIFDKIYESFNVNPAN</sequence>
<dbReference type="KEGG" id="geo:Geob_2670"/>
<dbReference type="PANTHER" id="PTHR45228">
    <property type="entry name" value="CYCLIC DI-GMP PHOSPHODIESTERASE TM_0186-RELATED"/>
    <property type="match status" value="1"/>
</dbReference>
<dbReference type="HOGENOM" id="CLU_000445_92_10_7"/>
<name>B9M1D8_GEODF</name>
<dbReference type="PROSITE" id="PS51832">
    <property type="entry name" value="HD_GYP"/>
    <property type="match status" value="1"/>
</dbReference>
<reference evidence="2 3" key="1">
    <citation type="submission" date="2009-01" db="EMBL/GenBank/DDBJ databases">
        <title>Complete sequence of Geobacter sp. FRC-32.</title>
        <authorList>
            <consortium name="US DOE Joint Genome Institute"/>
            <person name="Lucas S."/>
            <person name="Copeland A."/>
            <person name="Lapidus A."/>
            <person name="Glavina del Rio T."/>
            <person name="Dalin E."/>
            <person name="Tice H."/>
            <person name="Bruce D."/>
            <person name="Goodwin L."/>
            <person name="Pitluck S."/>
            <person name="Saunders E."/>
            <person name="Brettin T."/>
            <person name="Detter J.C."/>
            <person name="Han C."/>
            <person name="Larimer F."/>
            <person name="Land M."/>
            <person name="Hauser L."/>
            <person name="Kyrpides N."/>
            <person name="Ovchinnikova G."/>
            <person name="Kostka J."/>
            <person name="Richardson P."/>
        </authorList>
    </citation>
    <scope>NUCLEOTIDE SEQUENCE [LARGE SCALE GENOMIC DNA]</scope>
    <source>
        <strain evidence="3">DSM 22248 / JCM 15807 / FRC-32</strain>
    </source>
</reference>
<dbReference type="Gene3D" id="1.10.3210.10">
    <property type="entry name" value="Hypothetical protein af1432"/>
    <property type="match status" value="1"/>
</dbReference>
<dbReference type="CDD" id="cd00077">
    <property type="entry name" value="HDc"/>
    <property type="match status" value="1"/>
</dbReference>
<dbReference type="PANTHER" id="PTHR45228:SF8">
    <property type="entry name" value="TWO-COMPONENT RESPONSE REGULATOR-RELATED"/>
    <property type="match status" value="1"/>
</dbReference>
<feature type="domain" description="HD-GYP" evidence="1">
    <location>
        <begin position="193"/>
        <end position="393"/>
    </location>
</feature>
<dbReference type="STRING" id="316067.Geob_2670"/>